<comment type="caution">
    <text evidence="1">The sequence shown here is derived from an EMBL/GenBank/DDBJ whole genome shotgun (WGS) entry which is preliminary data.</text>
</comment>
<organism evidence="1 2">
    <name type="scientific">Candidatus Wildermuthbacteria bacterium RIFCSPHIGHO2_01_FULL_48_27b</name>
    <dbReference type="NCBI Taxonomy" id="1802447"/>
    <lineage>
        <taxon>Bacteria</taxon>
        <taxon>Candidatus Wildermuthiibacteriota</taxon>
    </lineage>
</organism>
<dbReference type="Proteomes" id="UP000178170">
    <property type="component" value="Unassembled WGS sequence"/>
</dbReference>
<protein>
    <recommendedName>
        <fullName evidence="3">Type I restriction enzyme R protein N-terminal domain-containing protein</fullName>
    </recommendedName>
</protein>
<evidence type="ECO:0000313" key="1">
    <source>
        <dbReference type="EMBL" id="OHA64991.1"/>
    </source>
</evidence>
<sequence length="173" mass="20204">MNQVASFILNILQGHGAFVKEASLIAYGDDFVSFPDEKDLLRAHLVVELIETYRYPPESLVVGAYVPIKYNGIAFTEIDLIVHNAARQPFILIAVEQVRYYEQRLEETVRKLFAVAILMRQKYPPRYLAYYTRWYEGENRIVRKMVIDYSKYQTFYAWHEASRPIVSDIPSNG</sequence>
<dbReference type="EMBL" id="MHTS01000004">
    <property type="protein sequence ID" value="OHA64991.1"/>
    <property type="molecule type" value="Genomic_DNA"/>
</dbReference>
<gene>
    <name evidence="1" type="ORF">A2843_00635</name>
</gene>
<evidence type="ECO:0008006" key="3">
    <source>
        <dbReference type="Google" id="ProtNLM"/>
    </source>
</evidence>
<proteinExistence type="predicted"/>
<evidence type="ECO:0000313" key="2">
    <source>
        <dbReference type="Proteomes" id="UP000178170"/>
    </source>
</evidence>
<reference evidence="1 2" key="1">
    <citation type="journal article" date="2016" name="Nat. Commun.">
        <title>Thousands of microbial genomes shed light on interconnected biogeochemical processes in an aquifer system.</title>
        <authorList>
            <person name="Anantharaman K."/>
            <person name="Brown C.T."/>
            <person name="Hug L.A."/>
            <person name="Sharon I."/>
            <person name="Castelle C.J."/>
            <person name="Probst A.J."/>
            <person name="Thomas B.C."/>
            <person name="Singh A."/>
            <person name="Wilkins M.J."/>
            <person name="Karaoz U."/>
            <person name="Brodie E.L."/>
            <person name="Williams K.H."/>
            <person name="Hubbard S.S."/>
            <person name="Banfield J.F."/>
        </authorList>
    </citation>
    <scope>NUCLEOTIDE SEQUENCE [LARGE SCALE GENOMIC DNA]</scope>
</reference>
<dbReference type="AlphaFoldDB" id="A0A1G2QYT3"/>
<name>A0A1G2QYT3_9BACT</name>
<accession>A0A1G2QYT3</accession>